<dbReference type="OrthoDB" id="9778496at2"/>
<dbReference type="EMBL" id="JRKS01000002">
    <property type="protein sequence ID" value="KGJ09512.1"/>
    <property type="molecule type" value="Genomic_DNA"/>
</dbReference>
<evidence type="ECO:0000256" key="5">
    <source>
        <dbReference type="ARBA" id="ARBA00023012"/>
    </source>
</evidence>
<keyword evidence="3" id="KW-0808">Transferase</keyword>
<reference evidence="7 8" key="2">
    <citation type="submission" date="2014-10" db="EMBL/GenBank/DDBJ databases">
        <title>Paracoccus sanguinis sp. nov., isolated from clinical specimens of New York State patients.</title>
        <authorList>
            <person name="Mingle L.A."/>
            <person name="Cole J.A."/>
            <person name="Lapierre P."/>
            <person name="Musser K.A."/>
        </authorList>
    </citation>
    <scope>NUCLEOTIDE SEQUENCE [LARGE SCALE GENOMIC DNA]</scope>
    <source>
        <strain evidence="7 8">HAMBI 3106</strain>
    </source>
</reference>
<comment type="subcellular location">
    <subcellularLocation>
        <location evidence="1">Membrane</location>
    </subcellularLocation>
</comment>
<evidence type="ECO:0000256" key="3">
    <source>
        <dbReference type="ARBA" id="ARBA00022679"/>
    </source>
</evidence>
<dbReference type="PANTHER" id="PTHR24421">
    <property type="entry name" value="NITRATE/NITRITE SENSOR PROTEIN NARX-RELATED"/>
    <property type="match status" value="1"/>
</dbReference>
<dbReference type="AlphaFoldDB" id="A0A099FHK7"/>
<dbReference type="CDD" id="cd16917">
    <property type="entry name" value="HATPase_UhpB-NarQ-NarX-like"/>
    <property type="match status" value="1"/>
</dbReference>
<dbReference type="GO" id="GO:0016020">
    <property type="term" value="C:membrane"/>
    <property type="evidence" value="ECO:0007669"/>
    <property type="project" value="UniProtKB-SubCell"/>
</dbReference>
<dbReference type="STRING" id="690417.IC63_01760"/>
<dbReference type="InterPro" id="IPR032244">
    <property type="entry name" value="LapD_MoxY_N"/>
</dbReference>
<keyword evidence="8" id="KW-1185">Reference proteome</keyword>
<keyword evidence="2" id="KW-0597">Phosphoprotein</keyword>
<dbReference type="SMART" id="SM00387">
    <property type="entry name" value="HATPase_c"/>
    <property type="match status" value="1"/>
</dbReference>
<dbReference type="InterPro" id="IPR011712">
    <property type="entry name" value="Sig_transdc_His_kin_sub3_dim/P"/>
</dbReference>
<dbReference type="Pfam" id="PF07730">
    <property type="entry name" value="HisKA_3"/>
    <property type="match status" value="1"/>
</dbReference>
<evidence type="ECO:0000259" key="6">
    <source>
        <dbReference type="PROSITE" id="PS50885"/>
    </source>
</evidence>
<dbReference type="InterPro" id="IPR003594">
    <property type="entry name" value="HATPase_dom"/>
</dbReference>
<protein>
    <recommendedName>
        <fullName evidence="6">HAMP domain-containing protein</fullName>
    </recommendedName>
</protein>
<gene>
    <name evidence="7" type="ORF">IC63_01760</name>
</gene>
<proteinExistence type="predicted"/>
<dbReference type="InterPro" id="IPR003660">
    <property type="entry name" value="HAMP_dom"/>
</dbReference>
<reference evidence="7 8" key="1">
    <citation type="submission" date="2014-09" db="EMBL/GenBank/DDBJ databases">
        <authorList>
            <person name="McGinnis J.M."/>
            <person name="Wolfgang W.J."/>
        </authorList>
    </citation>
    <scope>NUCLEOTIDE SEQUENCE [LARGE SCALE GENOMIC DNA]</scope>
    <source>
        <strain evidence="7 8">HAMBI 3106</strain>
    </source>
</reference>
<evidence type="ECO:0000256" key="1">
    <source>
        <dbReference type="ARBA" id="ARBA00004370"/>
    </source>
</evidence>
<dbReference type="InterPro" id="IPR050482">
    <property type="entry name" value="Sensor_HK_TwoCompSys"/>
</dbReference>
<dbReference type="Gene3D" id="1.20.5.1930">
    <property type="match status" value="1"/>
</dbReference>
<dbReference type="GO" id="GO:0000155">
    <property type="term" value="F:phosphorelay sensor kinase activity"/>
    <property type="evidence" value="ECO:0007669"/>
    <property type="project" value="InterPro"/>
</dbReference>
<dbReference type="SUPFAM" id="SSF55874">
    <property type="entry name" value="ATPase domain of HSP90 chaperone/DNA topoisomerase II/histidine kinase"/>
    <property type="match status" value="1"/>
</dbReference>
<evidence type="ECO:0000256" key="4">
    <source>
        <dbReference type="ARBA" id="ARBA00022777"/>
    </source>
</evidence>
<evidence type="ECO:0000256" key="2">
    <source>
        <dbReference type="ARBA" id="ARBA00022553"/>
    </source>
</evidence>
<dbReference type="Proteomes" id="UP000029917">
    <property type="component" value="Unassembled WGS sequence"/>
</dbReference>
<name>A0A099FHK7_9RHOB</name>
<keyword evidence="5" id="KW-0902">Two-component regulatory system</keyword>
<dbReference type="GO" id="GO:0046983">
    <property type="term" value="F:protein dimerization activity"/>
    <property type="evidence" value="ECO:0007669"/>
    <property type="project" value="InterPro"/>
</dbReference>
<dbReference type="Gene3D" id="3.30.565.10">
    <property type="entry name" value="Histidine kinase-like ATPase, C-terminal domain"/>
    <property type="match status" value="1"/>
</dbReference>
<accession>A0A099FHK7</accession>
<dbReference type="Pfam" id="PF16448">
    <property type="entry name" value="LapD_MoxY_N"/>
    <property type="match status" value="1"/>
</dbReference>
<dbReference type="InterPro" id="IPR036890">
    <property type="entry name" value="HATPase_C_sf"/>
</dbReference>
<sequence length="449" mass="46552">MPAIARRPRPWQVVTMTLTARIVALMLAAQLALAGAAAAVLVANAQRAVAAEVAASVHAARNLVVATLATLAGTVPGEGLTAALAERLVEPRHARIAVYDSASGRTLAPGTAAPRPDPAPAWFARLVAPQGQATELPVVENRRVRGVVVIAGDPAAGTAEAWHDARALAALIGLGAAAQLVLTAAILRGGLRPLARLSDVVRRLSRGELATRAGPVSTPDLAPLAADLDRLGAALAAAHADRARLSRQVVGRGDQERQAIARDLHDEYGPCLFALRVEAQAIRDRSPDPAACDHAGNILAIADEIRRVNTALLSGLRPMAVGQLPLATVLSDMIDDLSRRHPAIRWTLTLPPDLPEPDEATALTLYRILQEGTTNALRHSGATAVTASVSHDAGGWSVTLSDDGRGLGGAPEGNGLSGMRERVALLGGSFGMRDSARGVTIHATLPPES</sequence>
<feature type="domain" description="HAMP" evidence="6">
    <location>
        <begin position="188"/>
        <end position="240"/>
    </location>
</feature>
<keyword evidence="4" id="KW-0418">Kinase</keyword>
<evidence type="ECO:0000313" key="7">
    <source>
        <dbReference type="EMBL" id="KGJ09512.1"/>
    </source>
</evidence>
<comment type="caution">
    <text evidence="7">The sequence shown here is derived from an EMBL/GenBank/DDBJ whole genome shotgun (WGS) entry which is preliminary data.</text>
</comment>
<dbReference type="Pfam" id="PF02518">
    <property type="entry name" value="HATPase_c"/>
    <property type="match status" value="1"/>
</dbReference>
<evidence type="ECO:0000313" key="8">
    <source>
        <dbReference type="Proteomes" id="UP000029917"/>
    </source>
</evidence>
<dbReference type="SMART" id="SM00304">
    <property type="entry name" value="HAMP"/>
    <property type="match status" value="1"/>
</dbReference>
<dbReference type="PANTHER" id="PTHR24421:SF58">
    <property type="entry name" value="SIGNAL TRANSDUCTION HISTIDINE-PROTEIN KINASE_PHOSPHATASE UHPB"/>
    <property type="match status" value="1"/>
</dbReference>
<dbReference type="PROSITE" id="PS50885">
    <property type="entry name" value="HAMP"/>
    <property type="match status" value="1"/>
</dbReference>
<organism evidence="7 8">
    <name type="scientific">Paracoccus sphaerophysae</name>
    <dbReference type="NCBI Taxonomy" id="690417"/>
    <lineage>
        <taxon>Bacteria</taxon>
        <taxon>Pseudomonadati</taxon>
        <taxon>Pseudomonadota</taxon>
        <taxon>Alphaproteobacteria</taxon>
        <taxon>Rhodobacterales</taxon>
        <taxon>Paracoccaceae</taxon>
        <taxon>Paracoccus</taxon>
    </lineage>
</organism>